<gene>
    <name evidence="1" type="ORF">UR67_C0004G0032</name>
</gene>
<proteinExistence type="predicted"/>
<dbReference type="EMBL" id="LBQB01000004">
    <property type="protein sequence ID" value="KKP69635.1"/>
    <property type="molecule type" value="Genomic_DNA"/>
</dbReference>
<dbReference type="STRING" id="1618350.UR67_C0004G0032"/>
<protein>
    <submittedName>
        <fullName evidence="1">Uncharacterized protein</fullName>
    </submittedName>
</protein>
<reference evidence="1 2" key="1">
    <citation type="journal article" date="2015" name="Nature">
        <title>rRNA introns, odd ribosomes, and small enigmatic genomes across a large radiation of phyla.</title>
        <authorList>
            <person name="Brown C.T."/>
            <person name="Hug L.A."/>
            <person name="Thomas B.C."/>
            <person name="Sharon I."/>
            <person name="Castelle C.J."/>
            <person name="Singh A."/>
            <person name="Wilkins M.J."/>
            <person name="Williams K.H."/>
            <person name="Banfield J.F."/>
        </authorList>
    </citation>
    <scope>NUCLEOTIDE SEQUENCE [LARGE SCALE GENOMIC DNA]</scope>
</reference>
<evidence type="ECO:0000313" key="2">
    <source>
        <dbReference type="Proteomes" id="UP000034581"/>
    </source>
</evidence>
<comment type="caution">
    <text evidence="1">The sequence shown here is derived from an EMBL/GenBank/DDBJ whole genome shotgun (WGS) entry which is preliminary data.</text>
</comment>
<dbReference type="Proteomes" id="UP000034581">
    <property type="component" value="Unassembled WGS sequence"/>
</dbReference>
<organism evidence="1 2">
    <name type="scientific">candidate division CPR3 bacterium GW2011_GWF2_35_18</name>
    <dbReference type="NCBI Taxonomy" id="1618350"/>
    <lineage>
        <taxon>Bacteria</taxon>
        <taxon>Bacteria division CPR3</taxon>
    </lineage>
</organism>
<dbReference type="AlphaFoldDB" id="A0A0G0E323"/>
<sequence length="104" mass="12299">MNQINPEDYRLQIEEEILNIIEEKLVNRDMKAETAQNIANLVLDTLHPHMTIEEIKRVVNDYDQYFQELTDLVVLINWDDQDGSNQKVRQKVQFLINTGKLKES</sequence>
<evidence type="ECO:0000313" key="1">
    <source>
        <dbReference type="EMBL" id="KKP69635.1"/>
    </source>
</evidence>
<accession>A0A0G0E323</accession>
<name>A0A0G0E323_UNCC3</name>